<name>A0A2P6TCU9_CHLSO</name>
<reference evidence="10 11" key="1">
    <citation type="journal article" date="2018" name="Plant J.">
        <title>Genome sequences of Chlorella sorokiniana UTEX 1602 and Micractinium conductrix SAG 241.80: implications to maltose excretion by a green alga.</title>
        <authorList>
            <person name="Arriola M.B."/>
            <person name="Velmurugan N."/>
            <person name="Zhang Y."/>
            <person name="Plunkett M.H."/>
            <person name="Hondzo H."/>
            <person name="Barney B.M."/>
        </authorList>
    </citation>
    <scope>NUCLEOTIDE SEQUENCE [LARGE SCALE GENOMIC DNA]</scope>
    <source>
        <strain evidence="11">UTEX 1602</strain>
    </source>
</reference>
<dbReference type="EMBL" id="LHPG02000023">
    <property type="protein sequence ID" value="PRW20474.1"/>
    <property type="molecule type" value="Genomic_DNA"/>
</dbReference>
<evidence type="ECO:0000256" key="7">
    <source>
        <dbReference type="ARBA" id="ARBA00023136"/>
    </source>
</evidence>
<evidence type="ECO:0000256" key="1">
    <source>
        <dbReference type="ARBA" id="ARBA00004572"/>
    </source>
</evidence>
<evidence type="ECO:0000256" key="3">
    <source>
        <dbReference type="ARBA" id="ARBA00022692"/>
    </source>
</evidence>
<comment type="similarity">
    <text evidence="2">Belongs to the FIS1 family.</text>
</comment>
<evidence type="ECO:0000313" key="10">
    <source>
        <dbReference type="EMBL" id="PRW20474.1"/>
    </source>
</evidence>
<keyword evidence="6" id="KW-0496">Mitochondrion</keyword>
<dbReference type="Gene3D" id="1.25.40.10">
    <property type="entry name" value="Tetratricopeptide repeat domain"/>
    <property type="match status" value="1"/>
</dbReference>
<dbReference type="CDD" id="cd12212">
    <property type="entry name" value="Fis1"/>
    <property type="match status" value="1"/>
</dbReference>
<evidence type="ECO:0000256" key="8">
    <source>
        <dbReference type="SAM" id="MobiDB-lite"/>
    </source>
</evidence>
<keyword evidence="5 9" id="KW-1133">Transmembrane helix</keyword>
<evidence type="ECO:0000256" key="5">
    <source>
        <dbReference type="ARBA" id="ARBA00022989"/>
    </source>
</evidence>
<dbReference type="GO" id="GO:0000266">
    <property type="term" value="P:mitochondrial fission"/>
    <property type="evidence" value="ECO:0007669"/>
    <property type="project" value="InterPro"/>
</dbReference>
<gene>
    <name evidence="10" type="ORF">C2E21_8946</name>
</gene>
<feature type="region of interest" description="Disordered" evidence="8">
    <location>
        <begin position="1"/>
        <end position="41"/>
    </location>
</feature>
<evidence type="ECO:0000313" key="11">
    <source>
        <dbReference type="Proteomes" id="UP000239899"/>
    </source>
</evidence>
<dbReference type="GO" id="GO:0005778">
    <property type="term" value="C:peroxisomal membrane"/>
    <property type="evidence" value="ECO:0007669"/>
    <property type="project" value="TreeGrafter"/>
</dbReference>
<dbReference type="PANTHER" id="PTHR13247">
    <property type="entry name" value="TETRATRICOPEPTIDE REPEAT PROTEIN 11 TPR REPEAT PROTEIN 11"/>
    <property type="match status" value="1"/>
</dbReference>
<keyword evidence="7 9" id="KW-0472">Membrane</keyword>
<comment type="caution">
    <text evidence="10">The sequence shown here is derived from an EMBL/GenBank/DDBJ whole genome shotgun (WGS) entry which is preliminary data.</text>
</comment>
<feature type="transmembrane region" description="Helical" evidence="9">
    <location>
        <begin position="158"/>
        <end position="179"/>
    </location>
</feature>
<dbReference type="AlphaFoldDB" id="A0A2P6TCU9"/>
<dbReference type="InterPro" id="IPR028058">
    <property type="entry name" value="Fis1_TPR_N"/>
</dbReference>
<proteinExistence type="inferred from homology"/>
<dbReference type="InterPro" id="IPR033745">
    <property type="entry name" value="Fis1_cytosol"/>
</dbReference>
<sequence>MSGNPQAAPFVSLDLKKLLPRKRSSSSGSEGGSGGGDKMSELPWTERELIQQCQRDYEQAAAHGGQEALDACFRLSWALVHSREPADVQRGIELAEALTDSGGLEQRDLLYLVAVGRFRQRKYIEARKTLKGLMQVHPEFRQAETLLEACEHEIVKDGLVGVGAGAAIAAVAAIAIAALSRR</sequence>
<evidence type="ECO:0000256" key="2">
    <source>
        <dbReference type="ARBA" id="ARBA00008937"/>
    </source>
</evidence>
<dbReference type="GO" id="GO:0005741">
    <property type="term" value="C:mitochondrial outer membrane"/>
    <property type="evidence" value="ECO:0007669"/>
    <property type="project" value="UniProtKB-SubCell"/>
</dbReference>
<dbReference type="InterPro" id="IPR011990">
    <property type="entry name" value="TPR-like_helical_dom_sf"/>
</dbReference>
<organism evidence="10 11">
    <name type="scientific">Chlorella sorokiniana</name>
    <name type="common">Freshwater green alga</name>
    <dbReference type="NCBI Taxonomy" id="3076"/>
    <lineage>
        <taxon>Eukaryota</taxon>
        <taxon>Viridiplantae</taxon>
        <taxon>Chlorophyta</taxon>
        <taxon>core chlorophytes</taxon>
        <taxon>Trebouxiophyceae</taxon>
        <taxon>Chlorellales</taxon>
        <taxon>Chlorellaceae</taxon>
        <taxon>Chlorella clade</taxon>
        <taxon>Chlorella</taxon>
    </lineage>
</organism>
<dbReference type="SUPFAM" id="SSF48452">
    <property type="entry name" value="TPR-like"/>
    <property type="match status" value="1"/>
</dbReference>
<keyword evidence="4" id="KW-1000">Mitochondrion outer membrane</keyword>
<dbReference type="Proteomes" id="UP000239899">
    <property type="component" value="Unassembled WGS sequence"/>
</dbReference>
<dbReference type="PANTHER" id="PTHR13247:SF0">
    <property type="entry name" value="MITOCHONDRIAL FISSION 1 PROTEIN"/>
    <property type="match status" value="1"/>
</dbReference>
<evidence type="ECO:0000256" key="4">
    <source>
        <dbReference type="ARBA" id="ARBA00022787"/>
    </source>
</evidence>
<dbReference type="InterPro" id="IPR016543">
    <property type="entry name" value="Fis1"/>
</dbReference>
<protein>
    <submittedName>
        <fullName evidence="10">Mitochondrial fission 1 A-like</fullName>
    </submittedName>
</protein>
<dbReference type="GO" id="GO:0000422">
    <property type="term" value="P:autophagy of mitochondrion"/>
    <property type="evidence" value="ECO:0007669"/>
    <property type="project" value="TreeGrafter"/>
</dbReference>
<dbReference type="OrthoDB" id="421154at2759"/>
<dbReference type="InterPro" id="IPR028061">
    <property type="entry name" value="Fis1_TPR_C"/>
</dbReference>
<evidence type="ECO:0000256" key="6">
    <source>
        <dbReference type="ARBA" id="ARBA00023128"/>
    </source>
</evidence>
<accession>A0A2P6TCU9</accession>
<keyword evidence="11" id="KW-1185">Reference proteome</keyword>
<dbReference type="Pfam" id="PF14853">
    <property type="entry name" value="Fis1_TPR_C"/>
    <property type="match status" value="1"/>
</dbReference>
<evidence type="ECO:0000256" key="9">
    <source>
        <dbReference type="SAM" id="Phobius"/>
    </source>
</evidence>
<comment type="subcellular location">
    <subcellularLocation>
        <location evidence="1">Mitochondrion outer membrane</location>
        <topology evidence="1">Single-pass membrane protein</topology>
    </subcellularLocation>
</comment>
<dbReference type="STRING" id="3076.A0A2P6TCU9"/>
<keyword evidence="3 9" id="KW-0812">Transmembrane</keyword>
<dbReference type="GO" id="GO:0016559">
    <property type="term" value="P:peroxisome fission"/>
    <property type="evidence" value="ECO:0007669"/>
    <property type="project" value="TreeGrafter"/>
</dbReference>
<dbReference type="Pfam" id="PF14852">
    <property type="entry name" value="Fis1_TPR_N"/>
    <property type="match status" value="1"/>
</dbReference>